<evidence type="ECO:0000256" key="8">
    <source>
        <dbReference type="ARBA" id="ARBA00022777"/>
    </source>
</evidence>
<sequence>MFSLPKGGVIFLENVRFYKEEEKNKPEHAKKLVALVDLYVNYAFGTAHMAHASTKGVTNYLKPSVTGFLLQNEDGVYVPTDVKVKQMKGARPDCIIVQKKLSRDRVVTTYEVRDKPSAFKPEDWDRVVTFFVLGKDWQFKDWL</sequence>
<keyword evidence="14" id="KW-1185">Reference proteome</keyword>
<evidence type="ECO:0000256" key="6">
    <source>
        <dbReference type="ARBA" id="ARBA00022679"/>
    </source>
</evidence>
<accession>A0AAV1AUF6</accession>
<dbReference type="GO" id="GO:0004618">
    <property type="term" value="F:phosphoglycerate kinase activity"/>
    <property type="evidence" value="ECO:0007669"/>
    <property type="project" value="UniProtKB-EC"/>
</dbReference>
<comment type="pathway">
    <text evidence="3">Carbohydrate biosynthesis; Calvin cycle.</text>
</comment>
<organism evidence="13 14">
    <name type="scientific">Vicia faba</name>
    <name type="common">Broad bean</name>
    <name type="synonym">Faba vulgaris</name>
    <dbReference type="NCBI Taxonomy" id="3906"/>
    <lineage>
        <taxon>Eukaryota</taxon>
        <taxon>Viridiplantae</taxon>
        <taxon>Streptophyta</taxon>
        <taxon>Embryophyta</taxon>
        <taxon>Tracheophyta</taxon>
        <taxon>Spermatophyta</taxon>
        <taxon>Magnoliopsida</taxon>
        <taxon>eudicotyledons</taxon>
        <taxon>Gunneridae</taxon>
        <taxon>Pentapetalae</taxon>
        <taxon>rosids</taxon>
        <taxon>fabids</taxon>
        <taxon>Fabales</taxon>
        <taxon>Fabaceae</taxon>
        <taxon>Papilionoideae</taxon>
        <taxon>50 kb inversion clade</taxon>
        <taxon>NPAAA clade</taxon>
        <taxon>Hologalegina</taxon>
        <taxon>IRL clade</taxon>
        <taxon>Fabeae</taxon>
        <taxon>Vicia</taxon>
    </lineage>
</organism>
<dbReference type="EC" id="2.7.2.3" evidence="5 11"/>
<dbReference type="GO" id="GO:0043531">
    <property type="term" value="F:ADP binding"/>
    <property type="evidence" value="ECO:0007669"/>
    <property type="project" value="TreeGrafter"/>
</dbReference>
<comment type="subunit">
    <text evidence="12">Monomer.</text>
</comment>
<dbReference type="SUPFAM" id="SSF53748">
    <property type="entry name" value="Phosphoglycerate kinase"/>
    <property type="match status" value="1"/>
</dbReference>
<evidence type="ECO:0000256" key="2">
    <source>
        <dbReference type="ARBA" id="ARBA00001946"/>
    </source>
</evidence>
<dbReference type="GO" id="GO:0005524">
    <property type="term" value="F:ATP binding"/>
    <property type="evidence" value="ECO:0007669"/>
    <property type="project" value="UniProtKB-KW"/>
</dbReference>
<evidence type="ECO:0000256" key="12">
    <source>
        <dbReference type="RuleBase" id="RU000696"/>
    </source>
</evidence>
<comment type="cofactor">
    <cofactor evidence="2">
        <name>Mg(2+)</name>
        <dbReference type="ChEBI" id="CHEBI:18420"/>
    </cofactor>
</comment>
<dbReference type="InterPro" id="IPR015824">
    <property type="entry name" value="Phosphoglycerate_kinase_N"/>
</dbReference>
<name>A0AAV1AUF6_VICFA</name>
<dbReference type="GO" id="GO:0005829">
    <property type="term" value="C:cytosol"/>
    <property type="evidence" value="ECO:0007669"/>
    <property type="project" value="TreeGrafter"/>
</dbReference>
<dbReference type="GO" id="GO:0006096">
    <property type="term" value="P:glycolytic process"/>
    <property type="evidence" value="ECO:0007669"/>
    <property type="project" value="InterPro"/>
</dbReference>
<evidence type="ECO:0000313" key="14">
    <source>
        <dbReference type="Proteomes" id="UP001157006"/>
    </source>
</evidence>
<dbReference type="AlphaFoldDB" id="A0AAV1AUF6"/>
<protein>
    <recommendedName>
        <fullName evidence="5 11">Phosphoglycerate kinase</fullName>
        <ecNumber evidence="5 11">2.7.2.3</ecNumber>
    </recommendedName>
</protein>
<evidence type="ECO:0000256" key="4">
    <source>
        <dbReference type="ARBA" id="ARBA00008982"/>
    </source>
</evidence>
<evidence type="ECO:0000256" key="11">
    <source>
        <dbReference type="RuleBase" id="RU000532"/>
    </source>
</evidence>
<comment type="catalytic activity">
    <reaction evidence="1 11">
        <text>(2R)-3-phosphoglycerate + ATP = (2R)-3-phospho-glyceroyl phosphate + ADP</text>
        <dbReference type="Rhea" id="RHEA:14801"/>
        <dbReference type="ChEBI" id="CHEBI:30616"/>
        <dbReference type="ChEBI" id="CHEBI:57604"/>
        <dbReference type="ChEBI" id="CHEBI:58272"/>
        <dbReference type="ChEBI" id="CHEBI:456216"/>
        <dbReference type="EC" id="2.7.2.3"/>
    </reaction>
</comment>
<keyword evidence="9" id="KW-0067">ATP-binding</keyword>
<keyword evidence="7" id="KW-0547">Nucleotide-binding</keyword>
<dbReference type="InterPro" id="IPR036043">
    <property type="entry name" value="Phosphoglycerate_kinase_sf"/>
</dbReference>
<gene>
    <name evidence="13" type="ORF">VFH_V055040</name>
</gene>
<proteinExistence type="inferred from homology"/>
<dbReference type="PRINTS" id="PR00477">
    <property type="entry name" value="PHGLYCKINASE"/>
</dbReference>
<evidence type="ECO:0000256" key="7">
    <source>
        <dbReference type="ARBA" id="ARBA00022741"/>
    </source>
</evidence>
<dbReference type="EMBL" id="OX451740">
    <property type="protein sequence ID" value="CAI8612873.1"/>
    <property type="molecule type" value="Genomic_DNA"/>
</dbReference>
<dbReference type="Gene3D" id="3.40.50.1260">
    <property type="entry name" value="Phosphoglycerate kinase, N-terminal domain"/>
    <property type="match status" value="1"/>
</dbReference>
<evidence type="ECO:0000256" key="9">
    <source>
        <dbReference type="ARBA" id="ARBA00022840"/>
    </source>
</evidence>
<keyword evidence="10" id="KW-0460">Magnesium</keyword>
<evidence type="ECO:0000256" key="3">
    <source>
        <dbReference type="ARBA" id="ARBA00005215"/>
    </source>
</evidence>
<dbReference type="Pfam" id="PF00162">
    <property type="entry name" value="PGK"/>
    <property type="match status" value="1"/>
</dbReference>
<evidence type="ECO:0000256" key="1">
    <source>
        <dbReference type="ARBA" id="ARBA00000642"/>
    </source>
</evidence>
<dbReference type="Proteomes" id="UP001157006">
    <property type="component" value="Chromosome 5"/>
</dbReference>
<evidence type="ECO:0000256" key="5">
    <source>
        <dbReference type="ARBA" id="ARBA00013061"/>
    </source>
</evidence>
<keyword evidence="6 11" id="KW-0808">Transferase</keyword>
<dbReference type="PANTHER" id="PTHR11406:SF23">
    <property type="entry name" value="PHOSPHOGLYCERATE KINASE 1, CHLOROPLASTIC-RELATED"/>
    <property type="match status" value="1"/>
</dbReference>
<dbReference type="PANTHER" id="PTHR11406">
    <property type="entry name" value="PHOSPHOGLYCERATE KINASE"/>
    <property type="match status" value="1"/>
</dbReference>
<comment type="similarity">
    <text evidence="4 11">Belongs to the phosphoglycerate kinase family.</text>
</comment>
<dbReference type="GO" id="GO:0006094">
    <property type="term" value="P:gluconeogenesis"/>
    <property type="evidence" value="ECO:0007669"/>
    <property type="project" value="TreeGrafter"/>
</dbReference>
<evidence type="ECO:0000256" key="10">
    <source>
        <dbReference type="ARBA" id="ARBA00022842"/>
    </source>
</evidence>
<evidence type="ECO:0000313" key="13">
    <source>
        <dbReference type="EMBL" id="CAI8612873.1"/>
    </source>
</evidence>
<keyword evidence="8 11" id="KW-0418">Kinase</keyword>
<dbReference type="InterPro" id="IPR001576">
    <property type="entry name" value="Phosphoglycerate_kinase"/>
</dbReference>
<reference evidence="13 14" key="1">
    <citation type="submission" date="2023-01" db="EMBL/GenBank/DDBJ databases">
        <authorList>
            <person name="Kreplak J."/>
        </authorList>
    </citation>
    <scope>NUCLEOTIDE SEQUENCE [LARGE SCALE GENOMIC DNA]</scope>
</reference>